<evidence type="ECO:0000256" key="4">
    <source>
        <dbReference type="ARBA" id="ARBA00022777"/>
    </source>
</evidence>
<dbReference type="AlphaFoldDB" id="A0A1Y2I3Y9"/>
<dbReference type="STRING" id="765915.A0A1Y2I3Y9"/>
<keyword evidence="3" id="KW-0547">Nucleotide-binding</keyword>
<evidence type="ECO:0000256" key="3">
    <source>
        <dbReference type="ARBA" id="ARBA00022741"/>
    </source>
</evidence>
<dbReference type="PROSITE" id="PS50011">
    <property type="entry name" value="PROTEIN_KINASE_DOM"/>
    <property type="match status" value="1"/>
</dbReference>
<evidence type="ECO:0000259" key="7">
    <source>
        <dbReference type="PROSITE" id="PS50011"/>
    </source>
</evidence>
<proteinExistence type="predicted"/>
<dbReference type="PROSITE" id="PS00108">
    <property type="entry name" value="PROTEIN_KINASE_ST"/>
    <property type="match status" value="1"/>
</dbReference>
<evidence type="ECO:0000313" key="9">
    <source>
        <dbReference type="Proteomes" id="UP000193411"/>
    </source>
</evidence>
<keyword evidence="2" id="KW-0808">Transferase</keyword>
<dbReference type="OrthoDB" id="40902at2759"/>
<dbReference type="SUPFAM" id="SSF56112">
    <property type="entry name" value="Protein kinase-like (PK-like)"/>
    <property type="match status" value="1"/>
</dbReference>
<dbReference type="GO" id="GO:0005776">
    <property type="term" value="C:autophagosome"/>
    <property type="evidence" value="ECO:0007669"/>
    <property type="project" value="TreeGrafter"/>
</dbReference>
<dbReference type="InterPro" id="IPR045269">
    <property type="entry name" value="Atg1-like"/>
</dbReference>
<evidence type="ECO:0000256" key="2">
    <source>
        <dbReference type="ARBA" id="ARBA00022679"/>
    </source>
</evidence>
<reference evidence="8 9" key="1">
    <citation type="submission" date="2016-07" db="EMBL/GenBank/DDBJ databases">
        <title>Pervasive Adenine N6-methylation of Active Genes in Fungi.</title>
        <authorList>
            <consortium name="DOE Joint Genome Institute"/>
            <person name="Mondo S.J."/>
            <person name="Dannebaum R.O."/>
            <person name="Kuo R.C."/>
            <person name="Labutti K."/>
            <person name="Haridas S."/>
            <person name="Kuo A."/>
            <person name="Salamov A."/>
            <person name="Ahrendt S.R."/>
            <person name="Lipzen A."/>
            <person name="Sullivan W."/>
            <person name="Andreopoulos W.B."/>
            <person name="Clum A."/>
            <person name="Lindquist E."/>
            <person name="Daum C."/>
            <person name="Ramamoorthy G.K."/>
            <person name="Gryganskyi A."/>
            <person name="Culley D."/>
            <person name="Magnuson J.K."/>
            <person name="James T.Y."/>
            <person name="O'Malley M.A."/>
            <person name="Stajich J.E."/>
            <person name="Spatafora J.W."/>
            <person name="Visel A."/>
            <person name="Grigoriev I.V."/>
        </authorList>
    </citation>
    <scope>NUCLEOTIDE SEQUENCE [LARGE SCALE GENOMIC DNA]</scope>
    <source>
        <strain evidence="8 9">PL171</strain>
    </source>
</reference>
<feature type="region of interest" description="Disordered" evidence="6">
    <location>
        <begin position="184"/>
        <end position="205"/>
    </location>
</feature>
<dbReference type="SMART" id="SM00220">
    <property type="entry name" value="S_TKc"/>
    <property type="match status" value="1"/>
</dbReference>
<dbReference type="GO" id="GO:0016020">
    <property type="term" value="C:membrane"/>
    <property type="evidence" value="ECO:0007669"/>
    <property type="project" value="TreeGrafter"/>
</dbReference>
<dbReference type="GO" id="GO:0005829">
    <property type="term" value="C:cytosol"/>
    <property type="evidence" value="ECO:0007669"/>
    <property type="project" value="TreeGrafter"/>
</dbReference>
<dbReference type="Pfam" id="PF00069">
    <property type="entry name" value="Pkinase"/>
    <property type="match status" value="1"/>
</dbReference>
<dbReference type="Proteomes" id="UP000193411">
    <property type="component" value="Unassembled WGS sequence"/>
</dbReference>
<dbReference type="InterPro" id="IPR011009">
    <property type="entry name" value="Kinase-like_dom_sf"/>
</dbReference>
<keyword evidence="4 8" id="KW-0418">Kinase</keyword>
<dbReference type="InterPro" id="IPR008271">
    <property type="entry name" value="Ser/Thr_kinase_AS"/>
</dbReference>
<dbReference type="PANTHER" id="PTHR24348">
    <property type="entry name" value="SERINE/THREONINE-PROTEIN KINASE UNC-51-RELATED"/>
    <property type="match status" value="1"/>
</dbReference>
<dbReference type="GO" id="GO:0004674">
    <property type="term" value="F:protein serine/threonine kinase activity"/>
    <property type="evidence" value="ECO:0007669"/>
    <property type="project" value="UniProtKB-EC"/>
</dbReference>
<dbReference type="EC" id="2.7.11.1" evidence="1"/>
<evidence type="ECO:0000256" key="1">
    <source>
        <dbReference type="ARBA" id="ARBA00012513"/>
    </source>
</evidence>
<accession>A0A1Y2I3Y9</accession>
<dbReference type="InterPro" id="IPR000719">
    <property type="entry name" value="Prot_kinase_dom"/>
</dbReference>
<gene>
    <name evidence="8" type="ORF">BCR44DRAFT_1423542</name>
</gene>
<dbReference type="EMBL" id="MCFL01000002">
    <property type="protein sequence ID" value="ORZ40661.1"/>
    <property type="molecule type" value="Genomic_DNA"/>
</dbReference>
<keyword evidence="5" id="KW-0067">ATP-binding</keyword>
<organism evidence="8 9">
    <name type="scientific">Catenaria anguillulae PL171</name>
    <dbReference type="NCBI Taxonomy" id="765915"/>
    <lineage>
        <taxon>Eukaryota</taxon>
        <taxon>Fungi</taxon>
        <taxon>Fungi incertae sedis</taxon>
        <taxon>Blastocladiomycota</taxon>
        <taxon>Blastocladiomycetes</taxon>
        <taxon>Blastocladiales</taxon>
        <taxon>Catenariaceae</taxon>
        <taxon>Catenaria</taxon>
    </lineage>
</organism>
<dbReference type="GO" id="GO:0005524">
    <property type="term" value="F:ATP binding"/>
    <property type="evidence" value="ECO:0007669"/>
    <property type="project" value="UniProtKB-KW"/>
</dbReference>
<dbReference type="PANTHER" id="PTHR24348:SF22">
    <property type="entry name" value="NON-SPECIFIC SERINE_THREONINE PROTEIN KINASE"/>
    <property type="match status" value="1"/>
</dbReference>
<dbReference type="GO" id="GO:0000045">
    <property type="term" value="P:autophagosome assembly"/>
    <property type="evidence" value="ECO:0007669"/>
    <property type="project" value="TreeGrafter"/>
</dbReference>
<dbReference type="GO" id="GO:0000407">
    <property type="term" value="C:phagophore assembly site"/>
    <property type="evidence" value="ECO:0007669"/>
    <property type="project" value="TreeGrafter"/>
</dbReference>
<evidence type="ECO:0000313" key="8">
    <source>
        <dbReference type="EMBL" id="ORZ40661.1"/>
    </source>
</evidence>
<dbReference type="GO" id="GO:0010506">
    <property type="term" value="P:regulation of autophagy"/>
    <property type="evidence" value="ECO:0007669"/>
    <property type="project" value="InterPro"/>
</dbReference>
<evidence type="ECO:0000256" key="5">
    <source>
        <dbReference type="ARBA" id="ARBA00022840"/>
    </source>
</evidence>
<feature type="domain" description="Protein kinase" evidence="7">
    <location>
        <begin position="1"/>
        <end position="160"/>
    </location>
</feature>
<dbReference type="Gene3D" id="1.10.510.10">
    <property type="entry name" value="Transferase(Phosphotransferase) domain 1"/>
    <property type="match status" value="1"/>
</dbReference>
<name>A0A1Y2I3Y9_9FUNG</name>
<protein>
    <recommendedName>
        <fullName evidence="1">non-specific serine/threonine protein kinase</fullName>
        <ecNumber evidence="1">2.7.11.1</ecNumber>
    </recommendedName>
</protein>
<comment type="caution">
    <text evidence="8">The sequence shown here is derived from an EMBL/GenBank/DDBJ whole genome shotgun (WGS) entry which is preliminary data.</text>
</comment>
<evidence type="ECO:0000256" key="6">
    <source>
        <dbReference type="SAM" id="MobiDB-lite"/>
    </source>
</evidence>
<keyword evidence="9" id="KW-1185">Reference proteome</keyword>
<sequence>MLCGLEHIHAHGIAHRDIKADNVVLENNGNGEGVLRAAITDFGIARQVHNRGPSDLCGTLAYIAPEVLNAKSRSTCDLLAADMWAMGITVCAIVNRYLPYDAKTPAKLLECIKRRGRNMRTSNTTGAPLSKALLALIDGLLERDPSKRLTACSALKSAWFATNEQQNGSNQEAAECDTSLAQIEEDGGHDDSDHKPPLVLASTDGTMRKDEHAVLLRAIRHPSIVIA</sequence>